<accession>A0A8D8TZ82</accession>
<feature type="compositionally biased region" description="Low complexity" evidence="1">
    <location>
        <begin position="66"/>
        <end position="79"/>
    </location>
</feature>
<evidence type="ECO:0000256" key="1">
    <source>
        <dbReference type="SAM" id="MobiDB-lite"/>
    </source>
</evidence>
<feature type="compositionally biased region" description="Basic residues" evidence="1">
    <location>
        <begin position="1"/>
        <end position="10"/>
    </location>
</feature>
<feature type="compositionally biased region" description="Polar residues" evidence="1">
    <location>
        <begin position="92"/>
        <end position="113"/>
    </location>
</feature>
<reference evidence="2" key="1">
    <citation type="submission" date="2021-05" db="EMBL/GenBank/DDBJ databases">
        <authorList>
            <person name="Alioto T."/>
            <person name="Alioto T."/>
            <person name="Gomez Garrido J."/>
        </authorList>
    </citation>
    <scope>NUCLEOTIDE SEQUENCE</scope>
</reference>
<proteinExistence type="predicted"/>
<sequence length="113" mass="12262">MRGLLRRRHAAHEQGLAQTDVGQRVGSNGVGETSRPARYDPLLSGTGVQTEQRDWRGDSKTTVCCRSVPRGSSSVGSASIFRGHPVARPTQPGRSSQGQRLHLSRANTGYQEH</sequence>
<name>A0A8D8TZ82_9HEMI</name>
<feature type="region of interest" description="Disordered" evidence="1">
    <location>
        <begin position="1"/>
        <end position="113"/>
    </location>
</feature>
<organism evidence="2">
    <name type="scientific">Cacopsylla melanoneura</name>
    <dbReference type="NCBI Taxonomy" id="428564"/>
    <lineage>
        <taxon>Eukaryota</taxon>
        <taxon>Metazoa</taxon>
        <taxon>Ecdysozoa</taxon>
        <taxon>Arthropoda</taxon>
        <taxon>Hexapoda</taxon>
        <taxon>Insecta</taxon>
        <taxon>Pterygota</taxon>
        <taxon>Neoptera</taxon>
        <taxon>Paraneoptera</taxon>
        <taxon>Hemiptera</taxon>
        <taxon>Sternorrhyncha</taxon>
        <taxon>Psylloidea</taxon>
        <taxon>Psyllidae</taxon>
        <taxon>Psyllinae</taxon>
        <taxon>Cacopsylla</taxon>
    </lineage>
</organism>
<dbReference type="EMBL" id="HBUF01324148">
    <property type="protein sequence ID" value="CAG6695564.1"/>
    <property type="molecule type" value="Transcribed_RNA"/>
</dbReference>
<dbReference type="AlphaFoldDB" id="A0A8D8TZ82"/>
<evidence type="ECO:0000313" key="2">
    <source>
        <dbReference type="EMBL" id="CAG6695564.1"/>
    </source>
</evidence>
<protein>
    <submittedName>
        <fullName evidence="2">Uncharacterized protein</fullName>
    </submittedName>
</protein>